<gene>
    <name evidence="2" type="ORF">VB798_03490</name>
</gene>
<reference evidence="2 3" key="1">
    <citation type="submission" date="2023-12" db="EMBL/GenBank/DDBJ databases">
        <title>Novel species of the genus Arcicella isolated from rivers.</title>
        <authorList>
            <person name="Lu H."/>
        </authorList>
    </citation>
    <scope>NUCLEOTIDE SEQUENCE [LARGE SCALE GENOMIC DNA]</scope>
    <source>
        <strain evidence="2 3">DC25W</strain>
    </source>
</reference>
<name>A0ABU5SEA8_9BACT</name>
<dbReference type="SUPFAM" id="SSF52540">
    <property type="entry name" value="P-loop containing nucleoside triphosphate hydrolases"/>
    <property type="match status" value="1"/>
</dbReference>
<accession>A0ABU5SEA8</accession>
<keyword evidence="3" id="KW-1185">Reference proteome</keyword>
<dbReference type="InterPro" id="IPR014555">
    <property type="entry name" value="RecF-like"/>
</dbReference>
<dbReference type="PANTHER" id="PTHR40396">
    <property type="entry name" value="ATPASE-LIKE PROTEIN"/>
    <property type="match status" value="1"/>
</dbReference>
<dbReference type="PIRSF" id="PIRSF029347">
    <property type="entry name" value="RecF"/>
    <property type="match status" value="1"/>
</dbReference>
<dbReference type="InterPro" id="IPR003959">
    <property type="entry name" value="ATPase_AAA_core"/>
</dbReference>
<evidence type="ECO:0000313" key="3">
    <source>
        <dbReference type="Proteomes" id="UP001302222"/>
    </source>
</evidence>
<dbReference type="Gene3D" id="3.40.50.300">
    <property type="entry name" value="P-loop containing nucleotide triphosphate hydrolases"/>
    <property type="match status" value="1"/>
</dbReference>
<evidence type="ECO:0000259" key="1">
    <source>
        <dbReference type="Pfam" id="PF13304"/>
    </source>
</evidence>
<dbReference type="Pfam" id="PF13304">
    <property type="entry name" value="AAA_21"/>
    <property type="match status" value="1"/>
</dbReference>
<protein>
    <submittedName>
        <fullName evidence="2">AAA family ATPase</fullName>
    </submittedName>
</protein>
<organism evidence="2 3">
    <name type="scientific">Arcicella lustrica</name>
    <dbReference type="NCBI Taxonomy" id="2984196"/>
    <lineage>
        <taxon>Bacteria</taxon>
        <taxon>Pseudomonadati</taxon>
        <taxon>Bacteroidota</taxon>
        <taxon>Cytophagia</taxon>
        <taxon>Cytophagales</taxon>
        <taxon>Flectobacillaceae</taxon>
        <taxon>Arcicella</taxon>
    </lineage>
</organism>
<comment type="caution">
    <text evidence="2">The sequence shown here is derived from an EMBL/GenBank/DDBJ whole genome shotgun (WGS) entry which is preliminary data.</text>
</comment>
<dbReference type="PANTHER" id="PTHR40396:SF1">
    <property type="entry name" value="ATPASE AAA-TYPE CORE DOMAIN-CONTAINING PROTEIN"/>
    <property type="match status" value="1"/>
</dbReference>
<sequence length="403" mass="46114">MIKKITIQNFFSFGSEQTIELNADTNVLVGINGTGKSNFIKAISLLYEIVLGDFEKLFSEKWGGFSGVMNFINPDAEEITISYEFDKDFLKKSFHGYFLFPANPVYQVKIHKKGIAGYSLSEWIYNKSKKKGLAPFTYLKVDRGTYGVISEKGDNEVKIQRIELFKPNESVFKQINDPDRYFPIYTLKKAIEQIDIYNYFDTTFDSTIRRLSPYYSEDKLFADGKNLTSLLSSLNGNAVKAYDKIMEEFKNVNPNFRELGFSTPVAGKSLLSLKERNLDRAITIEHISDGTLRYILYLSIFYNPKRGKVVCIDEPEMGLHPDMINGIARGIKYAAENGTQMIIATHSPLLLNAFELEDLMIFEKNEANETIVKKVSEEDFPDWEGEFLAGQMWLRGQIGGKRW</sequence>
<dbReference type="RefSeq" id="WP_323256024.1">
    <property type="nucleotide sequence ID" value="NZ_JAYGIM010000003.1"/>
</dbReference>
<proteinExistence type="predicted"/>
<feature type="domain" description="ATPase AAA-type core" evidence="1">
    <location>
        <begin position="26"/>
        <end position="352"/>
    </location>
</feature>
<evidence type="ECO:0000313" key="2">
    <source>
        <dbReference type="EMBL" id="MEA5425618.1"/>
    </source>
</evidence>
<dbReference type="EMBL" id="JAYGIM010000003">
    <property type="protein sequence ID" value="MEA5425618.1"/>
    <property type="molecule type" value="Genomic_DNA"/>
</dbReference>
<dbReference type="Proteomes" id="UP001302222">
    <property type="component" value="Unassembled WGS sequence"/>
</dbReference>
<dbReference type="InterPro" id="IPR027417">
    <property type="entry name" value="P-loop_NTPase"/>
</dbReference>